<dbReference type="InterPro" id="IPR015424">
    <property type="entry name" value="PyrdxlP-dep_Trfase"/>
</dbReference>
<dbReference type="InterPro" id="IPR015422">
    <property type="entry name" value="PyrdxlP-dep_Trfase_small"/>
</dbReference>
<reference evidence="6 7" key="1">
    <citation type="submission" date="2023-12" db="EMBL/GenBank/DDBJ databases">
        <title>Description of Novel Strain Fulvimarina sp. 2208YS6-2-32 isolated from Uroteuthis (Photololigo) edulis.</title>
        <authorList>
            <person name="Park J.-S."/>
        </authorList>
    </citation>
    <scope>NUCLEOTIDE SEQUENCE [LARGE SCALE GENOMIC DNA]</scope>
    <source>
        <strain evidence="6 7">2208YS6-2-32</strain>
    </source>
</reference>
<dbReference type="GO" id="GO:0010285">
    <property type="term" value="F:L,L-diaminopimelate aminotransferase activity"/>
    <property type="evidence" value="ECO:0007669"/>
    <property type="project" value="UniProtKB-EC"/>
</dbReference>
<sequence>MEDYYKIRRLPPYVFEEVNRLKAAARAKGADIIDLGMGNPDLPTPSFIVDKLCEVARDPRAHRYSASRGINGLRKAQAAFYERRFGVRLDPNRQIVATLGSKEGFANMAQAITAPGDVILCPNPTYPIHAFGFIMSGGTIRALPARPDEDFLRAMERAVVHSIPKPIAVVLNFPGNPTAYTATRDFYKDVVNFAKKHEIIVISDLAYSEIYFDDVPPPSILEVQGAMDVAVEFTSMSKSYSMPGWRIGFAVGNERLCAALGRVKSYLDYGAFTPVQVAAATAINQGDAAVAEIRQVYKKRRDVLVDAFGRAGWTVPAPSSTMFAWVPLPEAYRKMGSLEFSKLLVEHADVAVAPGVGFGEYGDDHVRIALVENEHRIRQAARNIKRFLASGEEEGQKVLPMRARA</sequence>
<comment type="similarity">
    <text evidence="4">Belongs to the class-I pyridoxal-phosphate-dependent aminotransferase family.</text>
</comment>
<dbReference type="CDD" id="cd00609">
    <property type="entry name" value="AAT_like"/>
    <property type="match status" value="1"/>
</dbReference>
<dbReference type="InterPro" id="IPR015421">
    <property type="entry name" value="PyrdxlP-dep_Trfase_major"/>
</dbReference>
<dbReference type="EC" id="2.6.1.-" evidence="4"/>
<comment type="caution">
    <text evidence="6">The sequence shown here is derived from an EMBL/GenBank/DDBJ whole genome shotgun (WGS) entry which is preliminary data.</text>
</comment>
<dbReference type="PROSITE" id="PS00105">
    <property type="entry name" value="AA_TRANSFER_CLASS_1"/>
    <property type="match status" value="1"/>
</dbReference>
<proteinExistence type="inferred from homology"/>
<keyword evidence="3 4" id="KW-0808">Transferase</keyword>
<evidence type="ECO:0000259" key="5">
    <source>
        <dbReference type="Pfam" id="PF00155"/>
    </source>
</evidence>
<keyword evidence="2 4" id="KW-0032">Aminotransferase</keyword>
<protein>
    <recommendedName>
        <fullName evidence="4">Aminotransferase</fullName>
        <ecNumber evidence="4">2.6.1.-</ecNumber>
    </recommendedName>
</protein>
<evidence type="ECO:0000256" key="4">
    <source>
        <dbReference type="RuleBase" id="RU000481"/>
    </source>
</evidence>
<evidence type="ECO:0000256" key="1">
    <source>
        <dbReference type="ARBA" id="ARBA00001933"/>
    </source>
</evidence>
<dbReference type="Gene3D" id="3.40.640.10">
    <property type="entry name" value="Type I PLP-dependent aspartate aminotransferase-like (Major domain)"/>
    <property type="match status" value="1"/>
</dbReference>
<feature type="domain" description="Aminotransferase class I/classII large" evidence="5">
    <location>
        <begin position="31"/>
        <end position="383"/>
    </location>
</feature>
<name>A0ABU5I5P7_9HYPH</name>
<gene>
    <name evidence="6" type="ORF">U0C82_13025</name>
</gene>
<dbReference type="NCBIfam" id="NF006604">
    <property type="entry name" value="PRK09148.1"/>
    <property type="match status" value="1"/>
</dbReference>
<comment type="cofactor">
    <cofactor evidence="1 4">
        <name>pyridoxal 5'-phosphate</name>
        <dbReference type="ChEBI" id="CHEBI:597326"/>
    </cofactor>
</comment>
<accession>A0ABU5I5P7</accession>
<keyword evidence="7" id="KW-1185">Reference proteome</keyword>
<evidence type="ECO:0000313" key="7">
    <source>
        <dbReference type="Proteomes" id="UP001294412"/>
    </source>
</evidence>
<dbReference type="Proteomes" id="UP001294412">
    <property type="component" value="Unassembled WGS sequence"/>
</dbReference>
<dbReference type="SUPFAM" id="SSF53383">
    <property type="entry name" value="PLP-dependent transferases"/>
    <property type="match status" value="1"/>
</dbReference>
<organism evidence="6 7">
    <name type="scientific">Fulvimarina uroteuthidis</name>
    <dbReference type="NCBI Taxonomy" id="3098149"/>
    <lineage>
        <taxon>Bacteria</taxon>
        <taxon>Pseudomonadati</taxon>
        <taxon>Pseudomonadota</taxon>
        <taxon>Alphaproteobacteria</taxon>
        <taxon>Hyphomicrobiales</taxon>
        <taxon>Aurantimonadaceae</taxon>
        <taxon>Fulvimarina</taxon>
    </lineage>
</organism>
<dbReference type="RefSeq" id="WP_322187591.1">
    <property type="nucleotide sequence ID" value="NZ_JAXLPB010000004.1"/>
</dbReference>
<dbReference type="EMBL" id="JAXLPB010000004">
    <property type="protein sequence ID" value="MDY8110063.1"/>
    <property type="molecule type" value="Genomic_DNA"/>
</dbReference>
<evidence type="ECO:0000256" key="2">
    <source>
        <dbReference type="ARBA" id="ARBA00022576"/>
    </source>
</evidence>
<dbReference type="PANTHER" id="PTHR42832">
    <property type="entry name" value="AMINO ACID AMINOTRANSFERASE"/>
    <property type="match status" value="1"/>
</dbReference>
<evidence type="ECO:0000256" key="3">
    <source>
        <dbReference type="ARBA" id="ARBA00022679"/>
    </source>
</evidence>
<dbReference type="PANTHER" id="PTHR42832:SF1">
    <property type="entry name" value="GLUTAMATE-PYRUVATE AMINOTRANSFERASE ALAC"/>
    <property type="match status" value="1"/>
</dbReference>
<dbReference type="InterPro" id="IPR004838">
    <property type="entry name" value="NHTrfase_class1_PyrdxlP-BS"/>
</dbReference>
<dbReference type="InterPro" id="IPR004839">
    <property type="entry name" value="Aminotransferase_I/II_large"/>
</dbReference>
<dbReference type="Gene3D" id="3.90.1150.10">
    <property type="entry name" value="Aspartate Aminotransferase, domain 1"/>
    <property type="match status" value="1"/>
</dbReference>
<dbReference type="InterPro" id="IPR050881">
    <property type="entry name" value="LL-DAP_aminotransferase"/>
</dbReference>
<dbReference type="Pfam" id="PF00155">
    <property type="entry name" value="Aminotran_1_2"/>
    <property type="match status" value="1"/>
</dbReference>
<evidence type="ECO:0000313" key="6">
    <source>
        <dbReference type="EMBL" id="MDY8110063.1"/>
    </source>
</evidence>